<evidence type="ECO:0000313" key="2">
    <source>
        <dbReference type="Proteomes" id="UP000499080"/>
    </source>
</evidence>
<protein>
    <submittedName>
        <fullName evidence="1">Uncharacterized protein</fullName>
    </submittedName>
</protein>
<keyword evidence="2" id="KW-1185">Reference proteome</keyword>
<dbReference type="EMBL" id="BGPR01057688">
    <property type="protein sequence ID" value="GBO33963.1"/>
    <property type="molecule type" value="Genomic_DNA"/>
</dbReference>
<evidence type="ECO:0000313" key="1">
    <source>
        <dbReference type="EMBL" id="GBO33963.1"/>
    </source>
</evidence>
<name>A0A4Y2W8F9_ARAVE</name>
<dbReference type="Proteomes" id="UP000499080">
    <property type="component" value="Unassembled WGS sequence"/>
</dbReference>
<sequence length="115" mass="12958">HSRDLPHRASCQSKKIRKKHRVPRCSLMGNTSLCHVGTSGSSDLAWDFRRVRAFLWPGSKMSVSLSTTSVIRNVSSEQEFYSGCSLVRTGVVPLELQNQLARTRPFSLLKLLLRC</sequence>
<accession>A0A4Y2W8F9</accession>
<comment type="caution">
    <text evidence="1">The sequence shown here is derived from an EMBL/GenBank/DDBJ whole genome shotgun (WGS) entry which is preliminary data.</text>
</comment>
<proteinExistence type="predicted"/>
<gene>
    <name evidence="1" type="ORF">AVEN_25400_1</name>
</gene>
<organism evidence="1 2">
    <name type="scientific">Araneus ventricosus</name>
    <name type="common">Orbweaver spider</name>
    <name type="synonym">Epeira ventricosa</name>
    <dbReference type="NCBI Taxonomy" id="182803"/>
    <lineage>
        <taxon>Eukaryota</taxon>
        <taxon>Metazoa</taxon>
        <taxon>Ecdysozoa</taxon>
        <taxon>Arthropoda</taxon>
        <taxon>Chelicerata</taxon>
        <taxon>Arachnida</taxon>
        <taxon>Araneae</taxon>
        <taxon>Araneomorphae</taxon>
        <taxon>Entelegynae</taxon>
        <taxon>Araneoidea</taxon>
        <taxon>Araneidae</taxon>
        <taxon>Araneus</taxon>
    </lineage>
</organism>
<feature type="non-terminal residue" evidence="1">
    <location>
        <position position="1"/>
    </location>
</feature>
<dbReference type="AlphaFoldDB" id="A0A4Y2W8F9"/>
<reference evidence="1 2" key="1">
    <citation type="journal article" date="2019" name="Sci. Rep.">
        <title>Orb-weaving spider Araneus ventricosus genome elucidates the spidroin gene catalogue.</title>
        <authorList>
            <person name="Kono N."/>
            <person name="Nakamura H."/>
            <person name="Ohtoshi R."/>
            <person name="Moran D.A.P."/>
            <person name="Shinohara A."/>
            <person name="Yoshida Y."/>
            <person name="Fujiwara M."/>
            <person name="Mori M."/>
            <person name="Tomita M."/>
            <person name="Arakawa K."/>
        </authorList>
    </citation>
    <scope>NUCLEOTIDE SEQUENCE [LARGE SCALE GENOMIC DNA]</scope>
</reference>